<sequence>MKSLRRNHFVRYLPTIFLLLPTFLICVTPAHSFNTAPQTSLQTFGRPSHCTASTLYYLDRDPVMEVAQSERLEFARESLLAEPVANVSNTTETCDSILRSARITDRSKKPIQSHTKTWNIRYHDLLEFKKNMGTALYRNIIHPIQNSDYGSWPNEVGFVFDVKRRGPRVSKIHQMSRCSQDGSNEVHAMEDFVGFVIENRYTDEEKKQAWKLRFQLFQK</sequence>
<feature type="signal peptide" evidence="1">
    <location>
        <begin position="1"/>
        <end position="32"/>
    </location>
</feature>
<gene>
    <name evidence="2" type="ORF">HJC23_009661</name>
</gene>
<feature type="chain" id="PRO_5044763120" evidence="1">
    <location>
        <begin position="33"/>
        <end position="219"/>
    </location>
</feature>
<proteinExistence type="predicted"/>
<keyword evidence="3" id="KW-1185">Reference proteome</keyword>
<dbReference type="AlphaFoldDB" id="A0ABD3NET9"/>
<comment type="caution">
    <text evidence="2">The sequence shown here is derived from an EMBL/GenBank/DDBJ whole genome shotgun (WGS) entry which is preliminary data.</text>
</comment>
<evidence type="ECO:0000313" key="2">
    <source>
        <dbReference type="EMBL" id="KAL3773978.1"/>
    </source>
</evidence>
<keyword evidence="1" id="KW-0732">Signal</keyword>
<evidence type="ECO:0000256" key="1">
    <source>
        <dbReference type="SAM" id="SignalP"/>
    </source>
</evidence>
<name>A0ABD3NET9_9STRA</name>
<dbReference type="EMBL" id="JABMIG020000626">
    <property type="protein sequence ID" value="KAL3773978.1"/>
    <property type="molecule type" value="Genomic_DNA"/>
</dbReference>
<accession>A0ABD3NET9</accession>
<protein>
    <submittedName>
        <fullName evidence="2">Uncharacterized protein</fullName>
    </submittedName>
</protein>
<evidence type="ECO:0000313" key="3">
    <source>
        <dbReference type="Proteomes" id="UP001516023"/>
    </source>
</evidence>
<reference evidence="2 3" key="1">
    <citation type="journal article" date="2020" name="G3 (Bethesda)">
        <title>Improved Reference Genome for Cyclotella cryptica CCMP332, a Model for Cell Wall Morphogenesis, Salinity Adaptation, and Lipid Production in Diatoms (Bacillariophyta).</title>
        <authorList>
            <person name="Roberts W.R."/>
            <person name="Downey K.M."/>
            <person name="Ruck E.C."/>
            <person name="Traller J.C."/>
            <person name="Alverson A.J."/>
        </authorList>
    </citation>
    <scope>NUCLEOTIDE SEQUENCE [LARGE SCALE GENOMIC DNA]</scope>
    <source>
        <strain evidence="2 3">CCMP332</strain>
    </source>
</reference>
<dbReference type="Proteomes" id="UP001516023">
    <property type="component" value="Unassembled WGS sequence"/>
</dbReference>
<organism evidence="2 3">
    <name type="scientific">Cyclotella cryptica</name>
    <dbReference type="NCBI Taxonomy" id="29204"/>
    <lineage>
        <taxon>Eukaryota</taxon>
        <taxon>Sar</taxon>
        <taxon>Stramenopiles</taxon>
        <taxon>Ochrophyta</taxon>
        <taxon>Bacillariophyta</taxon>
        <taxon>Coscinodiscophyceae</taxon>
        <taxon>Thalassiosirophycidae</taxon>
        <taxon>Stephanodiscales</taxon>
        <taxon>Stephanodiscaceae</taxon>
        <taxon>Cyclotella</taxon>
    </lineage>
</organism>